<organism evidence="12 13">
    <name type="scientific">Nocardia bovistercoris</name>
    <dbReference type="NCBI Taxonomy" id="2785916"/>
    <lineage>
        <taxon>Bacteria</taxon>
        <taxon>Bacillati</taxon>
        <taxon>Actinomycetota</taxon>
        <taxon>Actinomycetes</taxon>
        <taxon>Mycobacteriales</taxon>
        <taxon>Nocardiaceae</taxon>
        <taxon>Nocardia</taxon>
    </lineage>
</organism>
<feature type="transmembrane region" description="Helical" evidence="9">
    <location>
        <begin position="110"/>
        <end position="132"/>
    </location>
</feature>
<evidence type="ECO:0000313" key="12">
    <source>
        <dbReference type="EMBL" id="MBH0775586.1"/>
    </source>
</evidence>
<keyword evidence="7 9" id="KW-0924">Ammonia transport</keyword>
<feature type="transmembrane region" description="Helical" evidence="9">
    <location>
        <begin position="357"/>
        <end position="379"/>
    </location>
</feature>
<dbReference type="NCBIfam" id="TIGR00836">
    <property type="entry name" value="amt"/>
    <property type="match status" value="1"/>
</dbReference>
<dbReference type="PROSITE" id="PS01219">
    <property type="entry name" value="AMMONIUM_TRANSP"/>
    <property type="match status" value="1"/>
</dbReference>
<keyword evidence="6 9" id="KW-0472">Membrane</keyword>
<accession>A0A931I7B7</accession>
<gene>
    <name evidence="12" type="ORF">IT779_04685</name>
</gene>
<comment type="caution">
    <text evidence="12">The sequence shown here is derived from an EMBL/GenBank/DDBJ whole genome shotgun (WGS) entry which is preliminary data.</text>
</comment>
<feature type="transmembrane region" description="Helical" evidence="9">
    <location>
        <begin position="260"/>
        <end position="277"/>
    </location>
</feature>
<name>A0A931I7B7_9NOCA</name>
<dbReference type="SUPFAM" id="SSF111352">
    <property type="entry name" value="Ammonium transporter"/>
    <property type="match status" value="1"/>
</dbReference>
<feature type="compositionally biased region" description="Pro residues" evidence="10">
    <location>
        <begin position="431"/>
        <end position="440"/>
    </location>
</feature>
<evidence type="ECO:0000256" key="2">
    <source>
        <dbReference type="ARBA" id="ARBA00005887"/>
    </source>
</evidence>
<feature type="transmembrane region" description="Helical" evidence="9">
    <location>
        <begin position="82"/>
        <end position="103"/>
    </location>
</feature>
<evidence type="ECO:0000256" key="8">
    <source>
        <dbReference type="ARBA" id="ARBA00050025"/>
    </source>
</evidence>
<dbReference type="Pfam" id="PF00909">
    <property type="entry name" value="Ammonium_transp"/>
    <property type="match status" value="1"/>
</dbReference>
<evidence type="ECO:0000256" key="6">
    <source>
        <dbReference type="ARBA" id="ARBA00023136"/>
    </source>
</evidence>
<dbReference type="InterPro" id="IPR018047">
    <property type="entry name" value="Ammonium_transpt_CS"/>
</dbReference>
<evidence type="ECO:0000256" key="7">
    <source>
        <dbReference type="ARBA" id="ARBA00023177"/>
    </source>
</evidence>
<evidence type="ECO:0000256" key="10">
    <source>
        <dbReference type="SAM" id="MobiDB-lite"/>
    </source>
</evidence>
<evidence type="ECO:0000256" key="5">
    <source>
        <dbReference type="ARBA" id="ARBA00022989"/>
    </source>
</evidence>
<feature type="transmembrane region" description="Helical" evidence="9">
    <location>
        <begin position="314"/>
        <end position="337"/>
    </location>
</feature>
<feature type="compositionally biased region" description="Pro residues" evidence="10">
    <location>
        <begin position="464"/>
        <end position="474"/>
    </location>
</feature>
<reference evidence="12" key="1">
    <citation type="submission" date="2020-11" db="EMBL/GenBank/DDBJ databases">
        <title>Nocardia NEAU-351.nov., a novel actinomycete isolated from the cow dung.</title>
        <authorList>
            <person name="Zhang X."/>
        </authorList>
    </citation>
    <scope>NUCLEOTIDE SEQUENCE</scope>
    <source>
        <strain evidence="12">NEAU-351</strain>
    </source>
</reference>
<proteinExistence type="inferred from homology"/>
<keyword evidence="13" id="KW-1185">Reference proteome</keyword>
<dbReference type="GO" id="GO:0005886">
    <property type="term" value="C:plasma membrane"/>
    <property type="evidence" value="ECO:0007669"/>
    <property type="project" value="UniProtKB-SubCell"/>
</dbReference>
<dbReference type="InterPro" id="IPR029020">
    <property type="entry name" value="Ammonium/urea_transptr"/>
</dbReference>
<dbReference type="InterPro" id="IPR001905">
    <property type="entry name" value="Ammonium_transpt"/>
</dbReference>
<dbReference type="AlphaFoldDB" id="A0A931I7B7"/>
<evidence type="ECO:0000256" key="4">
    <source>
        <dbReference type="ARBA" id="ARBA00022692"/>
    </source>
</evidence>
<evidence type="ECO:0000256" key="1">
    <source>
        <dbReference type="ARBA" id="ARBA00004141"/>
    </source>
</evidence>
<keyword evidence="5 9" id="KW-1133">Transmembrane helix</keyword>
<keyword evidence="4 9" id="KW-0812">Transmembrane</keyword>
<feature type="transmembrane region" description="Helical" evidence="9">
    <location>
        <begin position="283"/>
        <end position="302"/>
    </location>
</feature>
<feature type="transmembrane region" description="Helical" evidence="9">
    <location>
        <begin position="228"/>
        <end position="248"/>
    </location>
</feature>
<protein>
    <recommendedName>
        <fullName evidence="8 9">Ammonium transporter</fullName>
    </recommendedName>
</protein>
<feature type="transmembrane region" description="Helical" evidence="9">
    <location>
        <begin position="20"/>
        <end position="41"/>
    </location>
</feature>
<dbReference type="PANTHER" id="PTHR43029">
    <property type="entry name" value="AMMONIUM TRANSPORTER MEP2"/>
    <property type="match status" value="1"/>
</dbReference>
<evidence type="ECO:0000313" key="13">
    <source>
        <dbReference type="Proteomes" id="UP000655751"/>
    </source>
</evidence>
<dbReference type="EMBL" id="JADMLG010000002">
    <property type="protein sequence ID" value="MBH0775586.1"/>
    <property type="molecule type" value="Genomic_DNA"/>
</dbReference>
<evidence type="ECO:0000256" key="3">
    <source>
        <dbReference type="ARBA" id="ARBA00022448"/>
    </source>
</evidence>
<dbReference type="GO" id="GO:0008519">
    <property type="term" value="F:ammonium channel activity"/>
    <property type="evidence" value="ECO:0007669"/>
    <property type="project" value="InterPro"/>
</dbReference>
<dbReference type="Gene3D" id="1.10.3430.10">
    <property type="entry name" value="Ammonium transporter AmtB like domains"/>
    <property type="match status" value="1"/>
</dbReference>
<sequence>MLMTPGLAFFYGGMVGAKSVLNMLMMNFCTLGVVGTLWLLYGYSEAFGDDAYRGLVGDMSHALLRDTQGTLSGPAGHQIPTMAFVMFQLMFAVVTTALICGSLAERAKFWAWIVFAVGWCSIVYFPVAHWVFNFDGFTDTDAAGVSDNTGGWIANELGALDFAGGTAVHINAGAAGLAVAIVVGRRRGWPQSTPRPHNVPFVLLGAALLWFGWYGFNAGSALGANDLAALAFTNTTLATGAASLAWIIVEQVRDGKPTTLGAASGAVAGLVAITPACGYVDPVAAAAIGAVAGVVCALAVALKFTFHYDDSLDVVGVHLFGGLVGTLLVGVFADAAVNPAGSDGLLHGGGWQQLARQAIAAGSVFTYSFVCAAILAWLVHKTIGFRIDKHAEFEGIDEAEHAETAYDFGTRATAATVRATAVRVPRREDGPPTPRPPTPPGGTERYRPHENRPGPAPGRGYAPNPIPPRRPGPM</sequence>
<feature type="region of interest" description="Disordered" evidence="10">
    <location>
        <begin position="422"/>
        <end position="474"/>
    </location>
</feature>
<evidence type="ECO:0000259" key="11">
    <source>
        <dbReference type="Pfam" id="PF00909"/>
    </source>
</evidence>
<dbReference type="Proteomes" id="UP000655751">
    <property type="component" value="Unassembled WGS sequence"/>
</dbReference>
<feature type="transmembrane region" description="Helical" evidence="9">
    <location>
        <begin position="162"/>
        <end position="184"/>
    </location>
</feature>
<comment type="subcellular location">
    <subcellularLocation>
        <location evidence="9">Cell membrane</location>
        <topology evidence="9">Multi-pass membrane protein</topology>
    </subcellularLocation>
    <subcellularLocation>
        <location evidence="1">Membrane</location>
        <topology evidence="1">Multi-pass membrane protein</topology>
    </subcellularLocation>
</comment>
<dbReference type="PANTHER" id="PTHR43029:SF10">
    <property type="entry name" value="AMMONIUM TRANSPORTER MEP2"/>
    <property type="match status" value="1"/>
</dbReference>
<keyword evidence="3 9" id="KW-0813">Transport</keyword>
<feature type="transmembrane region" description="Helical" evidence="9">
    <location>
        <begin position="196"/>
        <end position="216"/>
    </location>
</feature>
<dbReference type="InterPro" id="IPR024041">
    <property type="entry name" value="NH4_transpt_AmtB-like_dom"/>
</dbReference>
<comment type="similarity">
    <text evidence="2 9">Belongs to the ammonia transporter channel (TC 1.A.11.2) family.</text>
</comment>
<evidence type="ECO:0000256" key="9">
    <source>
        <dbReference type="RuleBase" id="RU362002"/>
    </source>
</evidence>
<feature type="domain" description="Ammonium transporter AmtB-like" evidence="11">
    <location>
        <begin position="1"/>
        <end position="406"/>
    </location>
</feature>